<dbReference type="PANTHER" id="PTHR42851:SF8">
    <property type="entry name" value="PWWP DOMAIN-CONTAINING PROTEIN"/>
    <property type="match status" value="1"/>
</dbReference>
<feature type="region of interest" description="Disordered" evidence="1">
    <location>
        <begin position="442"/>
        <end position="471"/>
    </location>
</feature>
<dbReference type="OrthoDB" id="21615at2759"/>
<accession>A0A9Q0FYE5</accession>
<keyword evidence="4" id="KW-1185">Reference proteome</keyword>
<feature type="region of interest" description="Disordered" evidence="1">
    <location>
        <begin position="644"/>
        <end position="721"/>
    </location>
</feature>
<dbReference type="Gene3D" id="2.30.30.140">
    <property type="match status" value="1"/>
</dbReference>
<feature type="compositionally biased region" description="Basic and acidic residues" evidence="1">
    <location>
        <begin position="738"/>
        <end position="748"/>
    </location>
</feature>
<reference evidence="3" key="2">
    <citation type="journal article" date="2023" name="Plants (Basel)">
        <title>Annotation of the Turnera subulata (Passifloraceae) Draft Genome Reveals the S-Locus Evolved after the Divergence of Turneroideae from Passifloroideae in a Stepwise Manner.</title>
        <authorList>
            <person name="Henning P.M."/>
            <person name="Roalson E.H."/>
            <person name="Mir W."/>
            <person name="McCubbin A.G."/>
            <person name="Shore J.S."/>
        </authorList>
    </citation>
    <scope>NUCLEOTIDE SEQUENCE</scope>
    <source>
        <strain evidence="3">F60SS</strain>
    </source>
</reference>
<feature type="region of interest" description="Disordered" evidence="1">
    <location>
        <begin position="733"/>
        <end position="763"/>
    </location>
</feature>
<feature type="compositionally biased region" description="Polar residues" evidence="1">
    <location>
        <begin position="663"/>
        <end position="674"/>
    </location>
</feature>
<organism evidence="3 4">
    <name type="scientific">Turnera subulata</name>
    <dbReference type="NCBI Taxonomy" id="218843"/>
    <lineage>
        <taxon>Eukaryota</taxon>
        <taxon>Viridiplantae</taxon>
        <taxon>Streptophyta</taxon>
        <taxon>Embryophyta</taxon>
        <taxon>Tracheophyta</taxon>
        <taxon>Spermatophyta</taxon>
        <taxon>Magnoliopsida</taxon>
        <taxon>eudicotyledons</taxon>
        <taxon>Gunneridae</taxon>
        <taxon>Pentapetalae</taxon>
        <taxon>rosids</taxon>
        <taxon>fabids</taxon>
        <taxon>Malpighiales</taxon>
        <taxon>Passifloraceae</taxon>
        <taxon>Turnera</taxon>
    </lineage>
</organism>
<evidence type="ECO:0000259" key="2">
    <source>
        <dbReference type="PROSITE" id="PS50812"/>
    </source>
</evidence>
<feature type="compositionally biased region" description="Basic residues" evidence="1">
    <location>
        <begin position="408"/>
        <end position="421"/>
    </location>
</feature>
<feature type="region of interest" description="Disordered" evidence="1">
    <location>
        <begin position="512"/>
        <end position="541"/>
    </location>
</feature>
<dbReference type="Proteomes" id="UP001141552">
    <property type="component" value="Unassembled WGS sequence"/>
</dbReference>
<dbReference type="SMART" id="SM00293">
    <property type="entry name" value="PWWP"/>
    <property type="match status" value="1"/>
</dbReference>
<dbReference type="PROSITE" id="PS50812">
    <property type="entry name" value="PWWP"/>
    <property type="match status" value="1"/>
</dbReference>
<protein>
    <recommendedName>
        <fullName evidence="2">PWWP domain-containing protein</fullName>
    </recommendedName>
</protein>
<feature type="compositionally biased region" description="Basic and acidic residues" evidence="1">
    <location>
        <begin position="397"/>
        <end position="407"/>
    </location>
</feature>
<feature type="region of interest" description="Disordered" evidence="1">
    <location>
        <begin position="784"/>
        <end position="881"/>
    </location>
</feature>
<dbReference type="Pfam" id="PF00855">
    <property type="entry name" value="PWWP"/>
    <property type="match status" value="1"/>
</dbReference>
<gene>
    <name evidence="3" type="ORF">Tsubulata_002967</name>
</gene>
<dbReference type="InterPro" id="IPR000313">
    <property type="entry name" value="PWWP_dom"/>
</dbReference>
<name>A0A9Q0FYE5_9ROSI</name>
<dbReference type="EMBL" id="JAKUCV010003092">
    <property type="protein sequence ID" value="KAJ4840213.1"/>
    <property type="molecule type" value="Genomic_DNA"/>
</dbReference>
<evidence type="ECO:0000313" key="4">
    <source>
        <dbReference type="Proteomes" id="UP001141552"/>
    </source>
</evidence>
<dbReference type="AlphaFoldDB" id="A0A9Q0FYE5"/>
<dbReference type="CDD" id="cd05162">
    <property type="entry name" value="PWWP"/>
    <property type="match status" value="1"/>
</dbReference>
<evidence type="ECO:0000256" key="1">
    <source>
        <dbReference type="SAM" id="MobiDB-lite"/>
    </source>
</evidence>
<evidence type="ECO:0000313" key="3">
    <source>
        <dbReference type="EMBL" id="KAJ4840213.1"/>
    </source>
</evidence>
<reference evidence="3" key="1">
    <citation type="submission" date="2022-02" db="EMBL/GenBank/DDBJ databases">
        <authorList>
            <person name="Henning P.M."/>
            <person name="McCubbin A.G."/>
            <person name="Shore J.S."/>
        </authorList>
    </citation>
    <scope>NUCLEOTIDE SEQUENCE</scope>
    <source>
        <strain evidence="3">F60SS</strain>
        <tissue evidence="3">Leaves</tissue>
    </source>
</reference>
<feature type="compositionally biased region" description="Polar residues" evidence="1">
    <location>
        <begin position="843"/>
        <end position="853"/>
    </location>
</feature>
<feature type="domain" description="PWWP" evidence="2">
    <location>
        <begin position="210"/>
        <end position="271"/>
    </location>
</feature>
<proteinExistence type="predicted"/>
<sequence length="1043" mass="112801">MSSDEDWIGKVDSVRGADVVGGEGLDVDAMVEFEMSNVVDFKEGSLMNDGTGKTMEGEGSVEAGLDEKLVDLSGKVDADCFLEAGLDEKLEDLGGMVSEVDGDAFVGAGLDRKLVNLSGTGSEEVAVGKNWADEEMKEKELAGLNGDGSAKKIEVSGDNISLYVDFSDSLSGANFSNTGAKNYSGSMTMKDQSGDAGSRREEELDGNFNVGDIVWIKTKNQSWWPGKVYDPLDAANDVTNSGQKNGMLVGYFGSSHISWCLPSQLRPFNEDFEEMSRKNKARSFLGAVDRAVDEFGKCLKAEMTCSCVLKEGEQRACNARTNDGASMLGSKYGEFSASQFEPQKFLAQLTHVAEFVTKPGILELTAAKNHLLAFYRYIGHCQLPTDQLCDTDDDHENAVEGLGERSHGSSRGRGRKPKGAKHNLQNTPDGVLVQKLNEDSAMMFGRENDNKLSPRRKRKMTDTEGEGLDVNPCKQEDACILGSPRTTDQSSGLRERKKSKYLCYPYVKWGPKKSTPSQKEESKTEDDPLEADDVSNSSVSKSSSKRFQRKWFRKFVNANDISNNPELTNASVADLLSELCFTAADCLYPNESTNFDLIDWFFSRFRTSMYHDESIYEVHCKSVIEGNADVVLGEDALEIGPEMKMQGKTNSKNSAGPKIKSLSGLSDVNVNNATVEKLHEAGPTPNGIPGPKRKKKQVSPPAIVQTSPTADIPDLNGNGVPNLLVENLQNVGNAASEGKGEPSEEKKKPSSPIAKGNTAEPRTLPADLQVNGAFSVNPVAEQSNKEGVTISMPHSDGKDTVLNDPAMKGPVSAEGKPGPRKRKRKEEPTSAATTVAAVIPDLNGTTAESNTLGNPEKKRRRRGEKPLGRPRKKPVSGVPNITTNYGRVGTALLLTFAPGCSMPSKEVLVATFSRFGPLKESETQLVKDSSTAQVVFMNNTDAGEAVKSLQNSSPFGATLVNFQLHQLLPPPAHQPLQGAPKPSGSMPNAAEVPPIDFIRQNLEMMTTMLEKSGNNLSPEMRTKLESEIKGLLKKVMSTPSSSA</sequence>
<dbReference type="InterPro" id="IPR053063">
    <property type="entry name" value="PWWP_domain_containing_PDP"/>
</dbReference>
<comment type="caution">
    <text evidence="3">The sequence shown here is derived from an EMBL/GenBank/DDBJ whole genome shotgun (WGS) entry which is preliminary data.</text>
</comment>
<feature type="compositionally biased region" description="Basic residues" evidence="1">
    <location>
        <begin position="857"/>
        <end position="874"/>
    </location>
</feature>
<dbReference type="SUPFAM" id="SSF63748">
    <property type="entry name" value="Tudor/PWWP/MBT"/>
    <property type="match status" value="1"/>
</dbReference>
<dbReference type="PANTHER" id="PTHR42851">
    <property type="entry name" value="ALDOLASE-RELATED"/>
    <property type="match status" value="1"/>
</dbReference>
<feature type="region of interest" description="Disordered" evidence="1">
    <location>
        <begin position="397"/>
        <end position="428"/>
    </location>
</feature>